<dbReference type="Gene3D" id="1.10.10.60">
    <property type="entry name" value="Homeodomain-like"/>
    <property type="match status" value="2"/>
</dbReference>
<comment type="caution">
    <text evidence="5">The sequence shown here is derived from an EMBL/GenBank/DDBJ whole genome shotgun (WGS) entry which is preliminary data.</text>
</comment>
<protein>
    <submittedName>
        <fullName evidence="5">AraC family transcriptional regulator</fullName>
    </submittedName>
</protein>
<dbReference type="InterPro" id="IPR018062">
    <property type="entry name" value="HTH_AraC-typ_CS"/>
</dbReference>
<name>A0ABT8KKT8_9BACT</name>
<dbReference type="Pfam" id="PF12833">
    <property type="entry name" value="HTH_18"/>
    <property type="match status" value="1"/>
</dbReference>
<dbReference type="Proteomes" id="UP001172082">
    <property type="component" value="Unassembled WGS sequence"/>
</dbReference>
<evidence type="ECO:0000256" key="1">
    <source>
        <dbReference type="ARBA" id="ARBA00023015"/>
    </source>
</evidence>
<dbReference type="SUPFAM" id="SSF46689">
    <property type="entry name" value="Homeodomain-like"/>
    <property type="match status" value="2"/>
</dbReference>
<keyword evidence="2" id="KW-0238">DNA-binding</keyword>
<sequence>MDLYHRIVKAKLFIDDNCCNTVNLDHLSQEACLSKFHFLRLFKRTYNKTPHQYLTERRIEKAKTKLSDTDLKVQEICMDVGFESVTSFTLKFRSVTGQTPMDYRKKRLKIKQIQNEQPDSMVPGCFATKYVD</sequence>
<dbReference type="InterPro" id="IPR009057">
    <property type="entry name" value="Homeodomain-like_sf"/>
</dbReference>
<dbReference type="PRINTS" id="PR00032">
    <property type="entry name" value="HTHARAC"/>
</dbReference>
<evidence type="ECO:0000256" key="3">
    <source>
        <dbReference type="ARBA" id="ARBA00023163"/>
    </source>
</evidence>
<dbReference type="EMBL" id="JAUJEA010000002">
    <property type="protein sequence ID" value="MDN5201336.1"/>
    <property type="molecule type" value="Genomic_DNA"/>
</dbReference>
<gene>
    <name evidence="5" type="ORF">QQ008_08185</name>
</gene>
<keyword evidence="3" id="KW-0804">Transcription</keyword>
<dbReference type="PANTHER" id="PTHR43280">
    <property type="entry name" value="ARAC-FAMILY TRANSCRIPTIONAL REGULATOR"/>
    <property type="match status" value="1"/>
</dbReference>
<evidence type="ECO:0000313" key="6">
    <source>
        <dbReference type="Proteomes" id="UP001172082"/>
    </source>
</evidence>
<organism evidence="5 6">
    <name type="scientific">Splendidivirga corallicola</name>
    <dbReference type="NCBI Taxonomy" id="3051826"/>
    <lineage>
        <taxon>Bacteria</taxon>
        <taxon>Pseudomonadati</taxon>
        <taxon>Bacteroidota</taxon>
        <taxon>Cytophagia</taxon>
        <taxon>Cytophagales</taxon>
        <taxon>Splendidivirgaceae</taxon>
        <taxon>Splendidivirga</taxon>
    </lineage>
</organism>
<dbReference type="RefSeq" id="WP_346751362.1">
    <property type="nucleotide sequence ID" value="NZ_JAUJEA010000002.1"/>
</dbReference>
<dbReference type="InterPro" id="IPR018060">
    <property type="entry name" value="HTH_AraC"/>
</dbReference>
<reference evidence="5" key="1">
    <citation type="submission" date="2023-06" db="EMBL/GenBank/DDBJ databases">
        <title>Genomic of Parafulvivirga corallium.</title>
        <authorList>
            <person name="Wang G."/>
        </authorList>
    </citation>
    <scope>NUCLEOTIDE SEQUENCE</scope>
    <source>
        <strain evidence="5">BMA10</strain>
    </source>
</reference>
<keyword evidence="6" id="KW-1185">Reference proteome</keyword>
<dbReference type="SMART" id="SM00342">
    <property type="entry name" value="HTH_ARAC"/>
    <property type="match status" value="1"/>
</dbReference>
<keyword evidence="1" id="KW-0805">Transcription regulation</keyword>
<dbReference type="PROSITE" id="PS00041">
    <property type="entry name" value="HTH_ARAC_FAMILY_1"/>
    <property type="match status" value="1"/>
</dbReference>
<feature type="domain" description="HTH araC/xylS-type" evidence="4">
    <location>
        <begin position="8"/>
        <end position="106"/>
    </location>
</feature>
<dbReference type="PROSITE" id="PS01124">
    <property type="entry name" value="HTH_ARAC_FAMILY_2"/>
    <property type="match status" value="1"/>
</dbReference>
<dbReference type="InterPro" id="IPR020449">
    <property type="entry name" value="Tscrpt_reg_AraC-type_HTH"/>
</dbReference>
<evidence type="ECO:0000313" key="5">
    <source>
        <dbReference type="EMBL" id="MDN5201336.1"/>
    </source>
</evidence>
<evidence type="ECO:0000256" key="2">
    <source>
        <dbReference type="ARBA" id="ARBA00023125"/>
    </source>
</evidence>
<evidence type="ECO:0000259" key="4">
    <source>
        <dbReference type="PROSITE" id="PS01124"/>
    </source>
</evidence>
<dbReference type="PANTHER" id="PTHR43280:SF28">
    <property type="entry name" value="HTH-TYPE TRANSCRIPTIONAL ACTIVATOR RHAS"/>
    <property type="match status" value="1"/>
</dbReference>
<accession>A0ABT8KKT8</accession>
<proteinExistence type="predicted"/>